<dbReference type="Pfam" id="PF13174">
    <property type="entry name" value="TPR_6"/>
    <property type="match status" value="1"/>
</dbReference>
<accession>A0A3E4MS33</accession>
<comment type="caution">
    <text evidence="2">The sequence shown here is derived from an EMBL/GenBank/DDBJ whole genome shotgun (WGS) entry which is preliminary data.</text>
</comment>
<dbReference type="RefSeq" id="WP_117673789.1">
    <property type="nucleotide sequence ID" value="NZ_CATVWJ010000012.1"/>
</dbReference>
<dbReference type="AlphaFoldDB" id="A0A3E4MS33"/>
<dbReference type="InterPro" id="IPR011990">
    <property type="entry name" value="TPR-like_helical_dom_sf"/>
</dbReference>
<dbReference type="Gene3D" id="1.25.40.10">
    <property type="entry name" value="Tetratricopeptide repeat domain"/>
    <property type="match status" value="2"/>
</dbReference>
<dbReference type="EMBL" id="QSQT01000030">
    <property type="protein sequence ID" value="RGK52561.1"/>
    <property type="molecule type" value="Genomic_DNA"/>
</dbReference>
<dbReference type="Pfam" id="PF12895">
    <property type="entry name" value="ANAPC3"/>
    <property type="match status" value="1"/>
</dbReference>
<sequence length="720" mass="84531">MHKEIIQLLNEKRLKEAFTQIKEAAATLNNWELKSQIETQQTTYEYMLQYMAMGTQDPQREAIYNQLLCKGYELADKTYFLKEWDKAYGYFADTFRKFAQTPPHSFKELDFMLEAAKRTFDMSQVNKEEVQRIHSYTLHEHTIDELFNKIWVSTQWSEEDYQEARELLFSPSMAANDKAVMISAVTLNLLQLFDSRKFLLLLIAYQQTKEPTVTQRALTGIALAAYFQADRINLYPELVSALKLMEDDPAALKQLHDIQIIFLLSRETEKIDKKMKEEIIPQMMRNPNLRNPESKVIEIEDIEDLNPEWQKDLEQINSHIRELGELQLEGADTYMTAFSQLKTFPFFQEAAHWFYLFSMKVPDLYQIYKDKAFDEKSLLGMVVNSQMFCDSDKYSFCLAMQSLPADQQTFMRSKLNGEDSIFNDLKISENPTEQKINYIQRQYIHNLYRFYKLWKFKQEMQDIFREKLDFWNNPLLRPLILKGTYHGQITDYLFSKGYMKEAAELYESLAQQNPANAETWQKLGFAYQKSKLYDKAVKAYLQADTIKPNHLWTLKHLAQCHKLSGDYSQAAFCFQKVLEFDPDNLHILMQTGQCLAALKNYPEAIKVFYKVEFLETHPEKARRAIGWCYFMSGKYEEAVRMYDKLLALENPQANDWLNSGHVYLAMGNIPQALTHYRKAETACKSDEEFISQFLADKDALTAQGLSESQVYLMADILRQK</sequence>
<feature type="repeat" description="TPR" evidence="1">
    <location>
        <begin position="653"/>
        <end position="686"/>
    </location>
</feature>
<dbReference type="Proteomes" id="UP000285750">
    <property type="component" value="Unassembled WGS sequence"/>
</dbReference>
<dbReference type="PROSITE" id="PS50005">
    <property type="entry name" value="TPR"/>
    <property type="match status" value="4"/>
</dbReference>
<reference evidence="4 5" key="1">
    <citation type="submission" date="2018-08" db="EMBL/GenBank/DDBJ databases">
        <title>A genome reference for cultivated species of the human gut microbiota.</title>
        <authorList>
            <person name="Zou Y."/>
            <person name="Xue W."/>
            <person name="Luo G."/>
        </authorList>
    </citation>
    <scope>NUCLEOTIDE SEQUENCE [LARGE SCALE GENOMIC DNA]</scope>
    <source>
        <strain evidence="3 5">AF24-16AC</strain>
        <strain evidence="2 4">TF10-3AC</strain>
    </source>
</reference>
<organism evidence="2 4">
    <name type="scientific">Phocaeicola plebeius</name>
    <dbReference type="NCBI Taxonomy" id="310297"/>
    <lineage>
        <taxon>Bacteria</taxon>
        <taxon>Pseudomonadati</taxon>
        <taxon>Bacteroidota</taxon>
        <taxon>Bacteroidia</taxon>
        <taxon>Bacteroidales</taxon>
        <taxon>Bacteroidaceae</taxon>
        <taxon>Phocaeicola</taxon>
    </lineage>
</organism>
<evidence type="ECO:0000313" key="2">
    <source>
        <dbReference type="EMBL" id="RGK52561.1"/>
    </source>
</evidence>
<dbReference type="SUPFAM" id="SSF48452">
    <property type="entry name" value="TPR-like"/>
    <property type="match status" value="1"/>
</dbReference>
<feature type="repeat" description="TPR" evidence="1">
    <location>
        <begin position="517"/>
        <end position="550"/>
    </location>
</feature>
<dbReference type="Pfam" id="PF14559">
    <property type="entry name" value="TPR_19"/>
    <property type="match status" value="1"/>
</dbReference>
<feature type="repeat" description="TPR" evidence="1">
    <location>
        <begin position="551"/>
        <end position="584"/>
    </location>
</feature>
<proteinExistence type="predicted"/>
<dbReference type="SMART" id="SM00028">
    <property type="entry name" value="TPR"/>
    <property type="match status" value="5"/>
</dbReference>
<evidence type="ECO:0000313" key="4">
    <source>
        <dbReference type="Proteomes" id="UP000260862"/>
    </source>
</evidence>
<dbReference type="GO" id="GO:0045892">
    <property type="term" value="P:negative regulation of DNA-templated transcription"/>
    <property type="evidence" value="ECO:0007669"/>
    <property type="project" value="InterPro"/>
</dbReference>
<dbReference type="PANTHER" id="PTHR44749:SF1">
    <property type="entry name" value="TETRATRICOPEPTIDE-LIKE HELICAL DOMAIN-CONTAINING PROTEIN"/>
    <property type="match status" value="1"/>
</dbReference>
<evidence type="ECO:0000256" key="1">
    <source>
        <dbReference type="PROSITE-ProRule" id="PRU00339"/>
    </source>
</evidence>
<dbReference type="Proteomes" id="UP000260862">
    <property type="component" value="Unassembled WGS sequence"/>
</dbReference>
<name>A0A3E4MS33_9BACT</name>
<gene>
    <name evidence="3" type="ORF">DWY14_03235</name>
    <name evidence="2" type="ORF">DXD04_13620</name>
</gene>
<feature type="repeat" description="TPR" evidence="1">
    <location>
        <begin position="619"/>
        <end position="652"/>
    </location>
</feature>
<keyword evidence="4" id="KW-1185">Reference proteome</keyword>
<dbReference type="InterPro" id="IPR019734">
    <property type="entry name" value="TPR_rpt"/>
</dbReference>
<dbReference type="EMBL" id="QRUY01000004">
    <property type="protein sequence ID" value="RGS09840.1"/>
    <property type="molecule type" value="Genomic_DNA"/>
</dbReference>
<protein>
    <submittedName>
        <fullName evidence="2">Tetratricopeptide repeat protein</fullName>
    </submittedName>
</protein>
<evidence type="ECO:0000313" key="3">
    <source>
        <dbReference type="EMBL" id="RGS09840.1"/>
    </source>
</evidence>
<dbReference type="InterPro" id="IPR044650">
    <property type="entry name" value="SRFR1-like"/>
</dbReference>
<keyword evidence="1" id="KW-0802">TPR repeat</keyword>
<dbReference type="PANTHER" id="PTHR44749">
    <property type="entry name" value="SUPPRESSOR OF RPS4-RLD 1"/>
    <property type="match status" value="1"/>
</dbReference>
<evidence type="ECO:0000313" key="5">
    <source>
        <dbReference type="Proteomes" id="UP000285750"/>
    </source>
</evidence>